<dbReference type="EMBL" id="CAWUFR010000139">
    <property type="protein sequence ID" value="CAK6969612.1"/>
    <property type="molecule type" value="Genomic_DNA"/>
</dbReference>
<sequence>MLTCSSSVGSGSRLSHPLAAQAGFSGSAASRPSEVEPMQLGRAKLSPDERLRRMRACTVATRPGQKIRLVSRFGGSGEPHFFANQVFKTFSFTGSRLSDFQTDCVSLQALIDSGAEANLLDLNFATEFGCNLDKLNEPIPAVAMDGNVFTQTTL</sequence>
<evidence type="ECO:0000313" key="2">
    <source>
        <dbReference type="Proteomes" id="UP001314229"/>
    </source>
</evidence>
<protein>
    <recommendedName>
        <fullName evidence="3">Peptidase A2 domain-containing protein</fullName>
    </recommendedName>
</protein>
<organism evidence="1 2">
    <name type="scientific">Scomber scombrus</name>
    <name type="common">Atlantic mackerel</name>
    <name type="synonym">Scomber vernalis</name>
    <dbReference type="NCBI Taxonomy" id="13677"/>
    <lineage>
        <taxon>Eukaryota</taxon>
        <taxon>Metazoa</taxon>
        <taxon>Chordata</taxon>
        <taxon>Craniata</taxon>
        <taxon>Vertebrata</taxon>
        <taxon>Euteleostomi</taxon>
        <taxon>Actinopterygii</taxon>
        <taxon>Neopterygii</taxon>
        <taxon>Teleostei</taxon>
        <taxon>Neoteleostei</taxon>
        <taxon>Acanthomorphata</taxon>
        <taxon>Pelagiaria</taxon>
        <taxon>Scombriformes</taxon>
        <taxon>Scombridae</taxon>
        <taxon>Scomber</taxon>
    </lineage>
</organism>
<evidence type="ECO:0008006" key="3">
    <source>
        <dbReference type="Google" id="ProtNLM"/>
    </source>
</evidence>
<name>A0AAV1PCS7_SCOSC</name>
<comment type="caution">
    <text evidence="1">The sequence shown here is derived from an EMBL/GenBank/DDBJ whole genome shotgun (WGS) entry which is preliminary data.</text>
</comment>
<dbReference type="Proteomes" id="UP001314229">
    <property type="component" value="Unassembled WGS sequence"/>
</dbReference>
<proteinExistence type="predicted"/>
<dbReference type="AlphaFoldDB" id="A0AAV1PCS7"/>
<evidence type="ECO:0000313" key="1">
    <source>
        <dbReference type="EMBL" id="CAK6969612.1"/>
    </source>
</evidence>
<reference evidence="1 2" key="1">
    <citation type="submission" date="2024-01" db="EMBL/GenBank/DDBJ databases">
        <authorList>
            <person name="Alioto T."/>
            <person name="Alioto T."/>
            <person name="Gomez Garrido J."/>
        </authorList>
    </citation>
    <scope>NUCLEOTIDE SEQUENCE [LARGE SCALE GENOMIC DNA]</scope>
</reference>
<keyword evidence="2" id="KW-1185">Reference proteome</keyword>
<accession>A0AAV1PCS7</accession>
<gene>
    <name evidence="1" type="ORF">FSCOSCO3_A016688</name>
</gene>